<feature type="transmembrane region" description="Helical" evidence="1">
    <location>
        <begin position="66"/>
        <end position="87"/>
    </location>
</feature>
<accession>A0A2S7WKI3</accession>
<dbReference type="EMBL" id="MSCN01000001">
    <property type="protein sequence ID" value="PQJ78110.1"/>
    <property type="molecule type" value="Genomic_DNA"/>
</dbReference>
<feature type="transmembrane region" description="Helical" evidence="1">
    <location>
        <begin position="12"/>
        <end position="30"/>
    </location>
</feature>
<dbReference type="AlphaFoldDB" id="A0A2S7WKI3"/>
<evidence type="ECO:0000313" key="3">
    <source>
        <dbReference type="Proteomes" id="UP000238882"/>
    </source>
</evidence>
<evidence type="ECO:0000256" key="1">
    <source>
        <dbReference type="SAM" id="Phobius"/>
    </source>
</evidence>
<sequence length="108" mass="12349">MENQTVNEGKTAAIIAYFTIIGTLVAFIMNNSKKNSFTSFHIRQFFGIFIMGMINKYLVFDMLGKFIGGIVFLFLVILWFIGFIGAIKGEEKQVPVVGEYFQRWFNGI</sequence>
<keyword evidence="1" id="KW-0472">Membrane</keyword>
<dbReference type="OrthoDB" id="6400719at2"/>
<feature type="transmembrane region" description="Helical" evidence="1">
    <location>
        <begin position="42"/>
        <end position="60"/>
    </location>
</feature>
<name>A0A2S7WKI3_9FLAO</name>
<keyword evidence="1" id="KW-0812">Transmembrane</keyword>
<evidence type="ECO:0000313" key="2">
    <source>
        <dbReference type="EMBL" id="PQJ78110.1"/>
    </source>
</evidence>
<protein>
    <recommendedName>
        <fullName evidence="4">Import component protein</fullName>
    </recommendedName>
</protein>
<keyword evidence="1" id="KW-1133">Transmembrane helix</keyword>
<keyword evidence="3" id="KW-1185">Reference proteome</keyword>
<dbReference type="Proteomes" id="UP000238882">
    <property type="component" value="Unassembled WGS sequence"/>
</dbReference>
<comment type="caution">
    <text evidence="2">The sequence shown here is derived from an EMBL/GenBank/DDBJ whole genome shotgun (WGS) entry which is preliminary data.</text>
</comment>
<evidence type="ECO:0008006" key="4">
    <source>
        <dbReference type="Google" id="ProtNLM"/>
    </source>
</evidence>
<dbReference type="RefSeq" id="WP_105014691.1">
    <property type="nucleotide sequence ID" value="NZ_MSCN01000001.1"/>
</dbReference>
<proteinExistence type="predicted"/>
<gene>
    <name evidence="2" type="ORF">BTO18_02385</name>
</gene>
<organism evidence="2 3">
    <name type="scientific">Polaribacter porphyrae</name>
    <dbReference type="NCBI Taxonomy" id="1137780"/>
    <lineage>
        <taxon>Bacteria</taxon>
        <taxon>Pseudomonadati</taxon>
        <taxon>Bacteroidota</taxon>
        <taxon>Flavobacteriia</taxon>
        <taxon>Flavobacteriales</taxon>
        <taxon>Flavobacteriaceae</taxon>
    </lineage>
</organism>
<reference evidence="2 3" key="1">
    <citation type="submission" date="2016-12" db="EMBL/GenBank/DDBJ databases">
        <title>Trade-off between light-utilization and light-protection in marine flavobacteria.</title>
        <authorList>
            <person name="Kumagai Y."/>
            <person name="Yoshizawa S."/>
            <person name="Kogure K."/>
            <person name="Iwasaki W."/>
        </authorList>
    </citation>
    <scope>NUCLEOTIDE SEQUENCE [LARGE SCALE GENOMIC DNA]</scope>
    <source>
        <strain evidence="2 3">NBRC 108759</strain>
    </source>
</reference>